<keyword evidence="3" id="KW-1185">Reference proteome</keyword>
<gene>
    <name evidence="2" type="ORF">GTQ55_07110</name>
</gene>
<dbReference type="PANTHER" id="PTHR38589:SF1">
    <property type="entry name" value="BLR0621 PROTEIN"/>
    <property type="match status" value="1"/>
</dbReference>
<feature type="region of interest" description="Disordered" evidence="1">
    <location>
        <begin position="89"/>
        <end position="108"/>
    </location>
</feature>
<proteinExistence type="predicted"/>
<name>A0ABX6IVA3_9GAMM</name>
<evidence type="ECO:0000313" key="3">
    <source>
        <dbReference type="Proteomes" id="UP000464675"/>
    </source>
</evidence>
<evidence type="ECO:0000313" key="2">
    <source>
        <dbReference type="EMBL" id="QHQ38779.1"/>
    </source>
</evidence>
<reference evidence="2 3" key="1">
    <citation type="submission" date="2020-01" db="EMBL/GenBank/DDBJ databases">
        <title>The possibility of degradation of plastic by Microbulbifer hydrolyticus IRE-31.</title>
        <authorList>
            <person name="Liu L."/>
        </authorList>
    </citation>
    <scope>NUCLEOTIDE SEQUENCE [LARGE SCALE GENOMIC DNA]</scope>
    <source>
        <strain evidence="2 3">IRE-31</strain>
    </source>
</reference>
<dbReference type="PANTHER" id="PTHR38589">
    <property type="entry name" value="BLR0621 PROTEIN"/>
    <property type="match status" value="1"/>
</dbReference>
<organism evidence="2 3">
    <name type="scientific">Microbulbifer hydrolyticus</name>
    <dbReference type="NCBI Taxonomy" id="48074"/>
    <lineage>
        <taxon>Bacteria</taxon>
        <taxon>Pseudomonadati</taxon>
        <taxon>Pseudomonadota</taxon>
        <taxon>Gammaproteobacteria</taxon>
        <taxon>Cellvibrionales</taxon>
        <taxon>Microbulbiferaceae</taxon>
        <taxon>Microbulbifer</taxon>
    </lineage>
</organism>
<protein>
    <recommendedName>
        <fullName evidence="4">L,D-transpeptidase family protein</fullName>
    </recommendedName>
</protein>
<evidence type="ECO:0008006" key="4">
    <source>
        <dbReference type="Google" id="ProtNLM"/>
    </source>
</evidence>
<dbReference type="Proteomes" id="UP000464675">
    <property type="component" value="Chromosome"/>
</dbReference>
<feature type="compositionally biased region" description="Basic and acidic residues" evidence="1">
    <location>
        <begin position="98"/>
        <end position="107"/>
    </location>
</feature>
<evidence type="ECO:0000256" key="1">
    <source>
        <dbReference type="SAM" id="MobiDB-lite"/>
    </source>
</evidence>
<dbReference type="EMBL" id="CP047491">
    <property type="protein sequence ID" value="QHQ38779.1"/>
    <property type="molecule type" value="Genomic_DNA"/>
</dbReference>
<accession>A0ABX6IVA3</accession>
<sequence length="260" mass="28253">MLNSPKASSRSARSALWLMIASVAIVWSVNGVAQIPEKSGQLLLTVSDDWNATVGKLYVYERVDGQWQQTLTPIPVNLGRTGLAWGIGLHPDNTGSEGDPRKREGDGKAPAGIFRLGDAFGYPPELTTGLGYQPMRESHYCMDVPGSPLYNQTVDAERVGDAAVEGSSEGMRRDIHYGDQQYKKGIFVAHNPANLSGAGSCIFMHLWKAPGSPTAGCTAMDETQMDRVLAWLHEDKNPVYVALPAAQYRSLRALWGLPPL</sequence>